<evidence type="ECO:0000256" key="2">
    <source>
        <dbReference type="ARBA" id="ARBA00022617"/>
    </source>
</evidence>
<dbReference type="OMA" id="GPQEAME"/>
<dbReference type="Pfam" id="PF00067">
    <property type="entry name" value="p450"/>
    <property type="match status" value="1"/>
</dbReference>
<dbReference type="OrthoDB" id="1055148at2759"/>
<evidence type="ECO:0000256" key="5">
    <source>
        <dbReference type="ARBA" id="ARBA00023004"/>
    </source>
</evidence>
<name>A0A1U7LUE8_NEOID</name>
<dbReference type="SUPFAM" id="SSF48264">
    <property type="entry name" value="Cytochrome P450"/>
    <property type="match status" value="1"/>
</dbReference>
<evidence type="ECO:0000256" key="1">
    <source>
        <dbReference type="ARBA" id="ARBA00010617"/>
    </source>
</evidence>
<dbReference type="GO" id="GO:0004497">
    <property type="term" value="F:monooxygenase activity"/>
    <property type="evidence" value="ECO:0007669"/>
    <property type="project" value="UniProtKB-KW"/>
</dbReference>
<protein>
    <submittedName>
        <fullName evidence="9">3-hydroxyphenylacetate 6-hydroxylase</fullName>
    </submittedName>
</protein>
<keyword evidence="10" id="KW-1185">Reference proteome</keyword>
<evidence type="ECO:0000313" key="10">
    <source>
        <dbReference type="Proteomes" id="UP000186594"/>
    </source>
</evidence>
<dbReference type="PANTHER" id="PTHR46300">
    <property type="entry name" value="P450, PUTATIVE (EUROFUNG)-RELATED-RELATED"/>
    <property type="match status" value="1"/>
</dbReference>
<keyword evidence="3 8" id="KW-0479">Metal-binding</keyword>
<evidence type="ECO:0000256" key="8">
    <source>
        <dbReference type="PIRSR" id="PIRSR602401-1"/>
    </source>
</evidence>
<dbReference type="STRING" id="1198029.A0A1U7LUE8"/>
<dbReference type="FunFam" id="1.10.630.10:FF:000072">
    <property type="entry name" value="3-hydroxyphenylacetate 6 hydroxylase"/>
    <property type="match status" value="1"/>
</dbReference>
<dbReference type="InterPro" id="IPR001128">
    <property type="entry name" value="Cyt_P450"/>
</dbReference>
<feature type="binding site" description="axial binding residue" evidence="8">
    <location>
        <position position="429"/>
    </location>
    <ligand>
        <name>heme</name>
        <dbReference type="ChEBI" id="CHEBI:30413"/>
    </ligand>
    <ligandPart>
        <name>Fe</name>
        <dbReference type="ChEBI" id="CHEBI:18248"/>
    </ligandPart>
</feature>
<organism evidence="9 10">
    <name type="scientific">Neolecta irregularis (strain DAH-3)</name>
    <dbReference type="NCBI Taxonomy" id="1198029"/>
    <lineage>
        <taxon>Eukaryota</taxon>
        <taxon>Fungi</taxon>
        <taxon>Dikarya</taxon>
        <taxon>Ascomycota</taxon>
        <taxon>Taphrinomycotina</taxon>
        <taxon>Neolectales</taxon>
        <taxon>Neolectaceae</taxon>
        <taxon>Neolecta</taxon>
    </lineage>
</organism>
<dbReference type="InterPro" id="IPR050364">
    <property type="entry name" value="Cytochrome_P450_fung"/>
</dbReference>
<dbReference type="PRINTS" id="PR00385">
    <property type="entry name" value="P450"/>
</dbReference>
<keyword evidence="6" id="KW-0503">Monooxygenase</keyword>
<dbReference type="AlphaFoldDB" id="A0A1U7LUE8"/>
<comment type="cofactor">
    <cofactor evidence="8">
        <name>heme</name>
        <dbReference type="ChEBI" id="CHEBI:30413"/>
    </cofactor>
</comment>
<keyword evidence="2 8" id="KW-0349">Heme</keyword>
<evidence type="ECO:0000256" key="3">
    <source>
        <dbReference type="ARBA" id="ARBA00022723"/>
    </source>
</evidence>
<keyword evidence="5 8" id="KW-0408">Iron</keyword>
<sequence>MAVLALLGTILVAVFVGYLLLNEVWRTNVRVKGIPGPQGLPLVGNLHQIRGRNAAEVYRKWAKKFGSVYQIQLGNVPVIIVSSVKAAREIFIGQGSALISRPMFYTFHKVPFSIGTSPWDESAKRRRKAASTALNRPAVQSYIPFLDLETKDFITDLYERGFKGERAVDCMPMVQRLSLNMSLTLNYGTRISSIDDALFEEITEVEEWISKFRSTTGNLQDYIPLVRLNPLNAHSKLASEMRDRRDIYLTRLNRELQERIGNGTDKPCIQGNVLKDPEAQLDEKELMSISITMISGGLDTITTTLGWIVGFLARHPEVQEKAFQEIISAYDTDFWGDETEEKIPYITAFVKETLRYFTVLRLALPRESFKDIEYEGMKIPKGTCVFLNAWGCNRDDEAFEDPFEFRPERFLTESSGTAHFAYGAGTRMCAGSLLANRELYIVFMRMLWAFKIELSEDPKERDFNIDPVEGSVDPTSLVTLPPRFKVRFVPRNEHYLLKLIKKG</sequence>
<evidence type="ECO:0000313" key="9">
    <source>
        <dbReference type="EMBL" id="OLL26238.1"/>
    </source>
</evidence>
<evidence type="ECO:0000256" key="6">
    <source>
        <dbReference type="ARBA" id="ARBA00023033"/>
    </source>
</evidence>
<keyword evidence="4" id="KW-0560">Oxidoreductase</keyword>
<dbReference type="GO" id="GO:0005506">
    <property type="term" value="F:iron ion binding"/>
    <property type="evidence" value="ECO:0007669"/>
    <property type="project" value="InterPro"/>
</dbReference>
<dbReference type="Gene3D" id="1.10.630.10">
    <property type="entry name" value="Cytochrome P450"/>
    <property type="match status" value="1"/>
</dbReference>
<dbReference type="Proteomes" id="UP000186594">
    <property type="component" value="Unassembled WGS sequence"/>
</dbReference>
<accession>A0A1U7LUE8</accession>
<gene>
    <name evidence="9" type="ORF">NEOLI_002386</name>
</gene>
<dbReference type="EMBL" id="LXFE01000214">
    <property type="protein sequence ID" value="OLL26238.1"/>
    <property type="molecule type" value="Genomic_DNA"/>
</dbReference>
<dbReference type="PRINTS" id="PR00463">
    <property type="entry name" value="EP450I"/>
</dbReference>
<dbReference type="GO" id="GO:0020037">
    <property type="term" value="F:heme binding"/>
    <property type="evidence" value="ECO:0007669"/>
    <property type="project" value="InterPro"/>
</dbReference>
<comment type="similarity">
    <text evidence="1">Belongs to the cytochrome P450 family.</text>
</comment>
<proteinExistence type="inferred from homology"/>
<dbReference type="GO" id="GO:0016705">
    <property type="term" value="F:oxidoreductase activity, acting on paired donors, with incorporation or reduction of molecular oxygen"/>
    <property type="evidence" value="ECO:0007669"/>
    <property type="project" value="InterPro"/>
</dbReference>
<comment type="caution">
    <text evidence="9">The sequence shown here is derived from an EMBL/GenBank/DDBJ whole genome shotgun (WGS) entry which is preliminary data.</text>
</comment>
<comment type="pathway">
    <text evidence="7">Aromatic compound metabolism; phenylacetate degradation.</text>
</comment>
<dbReference type="InterPro" id="IPR036396">
    <property type="entry name" value="Cyt_P450_sf"/>
</dbReference>
<evidence type="ECO:0000256" key="7">
    <source>
        <dbReference type="ARBA" id="ARBA00060591"/>
    </source>
</evidence>
<reference evidence="9 10" key="1">
    <citation type="submission" date="2016-04" db="EMBL/GenBank/DDBJ databases">
        <title>Evolutionary innovation and constraint leading to complex multicellularity in the Ascomycota.</title>
        <authorList>
            <person name="Cisse O."/>
            <person name="Nguyen A."/>
            <person name="Hewitt D.A."/>
            <person name="Jedd G."/>
            <person name="Stajich J.E."/>
        </authorList>
    </citation>
    <scope>NUCLEOTIDE SEQUENCE [LARGE SCALE GENOMIC DNA]</scope>
    <source>
        <strain evidence="9 10">DAH-3</strain>
    </source>
</reference>
<dbReference type="PANTHER" id="PTHR46300:SF9">
    <property type="entry name" value="P450, PUTATIVE-RELATED"/>
    <property type="match status" value="1"/>
</dbReference>
<evidence type="ECO:0000256" key="4">
    <source>
        <dbReference type="ARBA" id="ARBA00023002"/>
    </source>
</evidence>
<dbReference type="InterPro" id="IPR002401">
    <property type="entry name" value="Cyt_P450_E_grp-I"/>
</dbReference>